<evidence type="ECO:0000313" key="1">
    <source>
        <dbReference type="EMBL" id="GFE35387.1"/>
    </source>
</evidence>
<keyword evidence="2" id="KW-1185">Reference proteome</keyword>
<sequence>MKTVAATAATAPVASAARRIRVERVTMLLRYWCGGMELFDAHMRIAITPQTVKSAYRTVVFGERAGSGLRLVCVGRSASWAPGRRLLRGP</sequence>
<comment type="caution">
    <text evidence="1">The sequence shown here is derived from an EMBL/GenBank/DDBJ whole genome shotgun (WGS) entry which is preliminary data.</text>
</comment>
<organism evidence="1 2">
    <name type="scientific">Streptomyces tubercidicus</name>
    <dbReference type="NCBI Taxonomy" id="47759"/>
    <lineage>
        <taxon>Bacteria</taxon>
        <taxon>Bacillati</taxon>
        <taxon>Actinomycetota</taxon>
        <taxon>Actinomycetes</taxon>
        <taxon>Kitasatosporales</taxon>
        <taxon>Streptomycetaceae</taxon>
        <taxon>Streptomyces</taxon>
    </lineage>
</organism>
<proteinExistence type="predicted"/>
<gene>
    <name evidence="1" type="ORF">Stube_00600</name>
</gene>
<evidence type="ECO:0000313" key="2">
    <source>
        <dbReference type="Proteomes" id="UP000431826"/>
    </source>
</evidence>
<accession>A0A640UHY7</accession>
<name>A0A640UHY7_9ACTN</name>
<dbReference type="AlphaFoldDB" id="A0A640UHY7"/>
<dbReference type="EMBL" id="BLIR01000001">
    <property type="protein sequence ID" value="GFE35387.1"/>
    <property type="molecule type" value="Genomic_DNA"/>
</dbReference>
<protein>
    <submittedName>
        <fullName evidence="1">Uncharacterized protein</fullName>
    </submittedName>
</protein>
<reference evidence="1 2" key="1">
    <citation type="submission" date="2019-12" db="EMBL/GenBank/DDBJ databases">
        <title>Whole genome shotgun sequence of Streptomyces tubercidicus NBRC 13090.</title>
        <authorList>
            <person name="Ichikawa N."/>
            <person name="Kimura A."/>
            <person name="Kitahashi Y."/>
            <person name="Komaki H."/>
            <person name="Tamura T."/>
        </authorList>
    </citation>
    <scope>NUCLEOTIDE SEQUENCE [LARGE SCALE GENOMIC DNA]</scope>
    <source>
        <strain evidence="1 2">NBRC 13090</strain>
    </source>
</reference>
<dbReference type="Proteomes" id="UP000431826">
    <property type="component" value="Unassembled WGS sequence"/>
</dbReference>